<dbReference type="EMBL" id="CAXAMN010027783">
    <property type="protein sequence ID" value="CAK9112907.1"/>
    <property type="molecule type" value="Genomic_DNA"/>
</dbReference>
<keyword evidence="5" id="KW-1185">Reference proteome</keyword>
<reference evidence="4 5" key="1">
    <citation type="submission" date="2024-02" db="EMBL/GenBank/DDBJ databases">
        <authorList>
            <person name="Chen Y."/>
            <person name="Shah S."/>
            <person name="Dougan E. K."/>
            <person name="Thang M."/>
            <person name="Chan C."/>
        </authorList>
    </citation>
    <scope>NUCLEOTIDE SEQUENCE [LARGE SCALE GENOMIC DNA]</scope>
</reference>
<protein>
    <submittedName>
        <fullName evidence="4">Uncharacterized protein</fullName>
    </submittedName>
</protein>
<evidence type="ECO:0000313" key="4">
    <source>
        <dbReference type="EMBL" id="CAK9113190.1"/>
    </source>
</evidence>
<dbReference type="Proteomes" id="UP001642484">
    <property type="component" value="Unassembled WGS sequence"/>
</dbReference>
<comment type="caution">
    <text evidence="4">The sequence shown here is derived from an EMBL/GenBank/DDBJ whole genome shotgun (WGS) entry which is preliminary data.</text>
</comment>
<sequence>MTWQKRWLLLCLCWQLLGCKAFRFLVAMSERLSMAGNAQSAPSQELIQFLKEKKLEKYAASICIDQSICESHASGCSQLTALLDMDFVSVAKLSKRCGISVDDQRQLWELVRQRRQPPSIGAKLAQELLSTAEEKEGFTLVSLPFEEKEHCLHFNCQEMTGGVYPWSLRAFNAQIPSQYQDEDASTHIRLLVVGQTSAGNAAQINGILNYFLGMEWHDCIRFQVGRQEAGVADTVDVFMLPAIKGAPVKCKLTLIQAPALGESHGLPFDSAVLDKIKGFFREFPQYVESLSGLCCVPSDSADLLDIWCPILGLFGNDTQLSFMLENTQETAVGYPRGATIFNDMSSLTEPRDQNYAGQRCWIEDRKSMETLFQSLVAFDPVLPNPINEIMERREQLEGTLEELGQRIKVLQERTSRIQNWDGETEGDHETTLDGLQVDVSTECLAVLNLQEQVRICNNRLEDIAMYPSAMPREDYLEKVIQHMNPGLECQDKVDSLEKLKRTIELLRDAAMPDYLSILLKDFNQQDTVRAHRNRRFFYSY</sequence>
<evidence type="ECO:0000313" key="3">
    <source>
        <dbReference type="EMBL" id="CAK9112907.1"/>
    </source>
</evidence>
<evidence type="ECO:0000256" key="2">
    <source>
        <dbReference type="SAM" id="SignalP"/>
    </source>
</evidence>
<organism evidence="4 5">
    <name type="scientific">Durusdinium trenchii</name>
    <dbReference type="NCBI Taxonomy" id="1381693"/>
    <lineage>
        <taxon>Eukaryota</taxon>
        <taxon>Sar</taxon>
        <taxon>Alveolata</taxon>
        <taxon>Dinophyceae</taxon>
        <taxon>Suessiales</taxon>
        <taxon>Symbiodiniaceae</taxon>
        <taxon>Durusdinium</taxon>
    </lineage>
</organism>
<accession>A0ABP0SLW7</accession>
<feature type="chain" id="PRO_5045029592" evidence="2">
    <location>
        <begin position="22"/>
        <end position="540"/>
    </location>
</feature>
<feature type="coiled-coil region" evidence="1">
    <location>
        <begin position="386"/>
        <end position="413"/>
    </location>
</feature>
<dbReference type="EMBL" id="CAXAMN010027806">
    <property type="protein sequence ID" value="CAK9113190.1"/>
    <property type="molecule type" value="Genomic_DNA"/>
</dbReference>
<evidence type="ECO:0000313" key="5">
    <source>
        <dbReference type="Proteomes" id="UP001642484"/>
    </source>
</evidence>
<keyword evidence="1" id="KW-0175">Coiled coil</keyword>
<evidence type="ECO:0000256" key="1">
    <source>
        <dbReference type="SAM" id="Coils"/>
    </source>
</evidence>
<proteinExistence type="predicted"/>
<gene>
    <name evidence="3" type="ORF">CCMP2556_LOCUS52300</name>
    <name evidence="4" type="ORF">CCMP2556_LOCUS52414</name>
</gene>
<keyword evidence="2" id="KW-0732">Signal</keyword>
<dbReference type="PANTHER" id="PTHR32046">
    <property type="entry name" value="G DOMAIN-CONTAINING PROTEIN"/>
    <property type="match status" value="1"/>
</dbReference>
<feature type="signal peptide" evidence="2">
    <location>
        <begin position="1"/>
        <end position="21"/>
    </location>
</feature>
<name>A0ABP0SLW7_9DINO</name>